<feature type="transmembrane region" description="Helical" evidence="1">
    <location>
        <begin position="6"/>
        <end position="26"/>
    </location>
</feature>
<keyword evidence="1" id="KW-0472">Membrane</keyword>
<feature type="domain" description="Dipeptidylpeptidase IV N-terminal" evidence="3">
    <location>
        <begin position="147"/>
        <end position="482"/>
    </location>
</feature>
<dbReference type="Pfam" id="PF00930">
    <property type="entry name" value="DPPIV_N"/>
    <property type="match status" value="1"/>
</dbReference>
<accession>A0A381UZ92</accession>
<dbReference type="GO" id="GO:0008236">
    <property type="term" value="F:serine-type peptidase activity"/>
    <property type="evidence" value="ECO:0007669"/>
    <property type="project" value="InterPro"/>
</dbReference>
<sequence length="792" mass="90994">MKTVNFVLSICLLLLIVFLFITDYYLSSNMPNDLTGNDYARAEQFLPWNTYNMVSGDEVAPRFLEDGRFWYRSHTESGHEFVLVNPETRNREVAFDHDRLAAGLSALTDTTYEGHKLPFREFNFLEGENSIQFFISDSIRWTCNTSSYECLSPDTVHKRQIWERPSPDGQWLVFERDENLWIRNIANGKEKQLSLDGENDYGYGVVPEGCCQEITNRRRGRKLSPRLKWSPDSRRIVAHRYDERNVKRLHLLEAADGRPILHSYAYAMPGDSIIPKAEAWIFDIQSGASRRVEVEPQPGGFTSNDTVYSVVQWTSDSKRLFYTTRSRDYKTYRLYNVNARTGQATQVLEEVGSTYVELNQYTRYHPAWRVMGNGSELIWWSERDGWGHLYLYDGSGNLKNRITSGAWLVTDVIHVDEDERKVYFTAVGKEEVGNPYYQYLYKINLDGSGLQLLSLENAAHTIKPFPSGELFIDQYSTPNSPPIAVVRSSNGEIILEFESGNISRLEKAGWKPPVTFKVKGRDGVTDVYGLLWFPSDYDAAKSYPIIDYIYPGPQVGSVTFYTFSANGRGNARALAELGFIVFAVDAFGTPFRSKSFHDSYYENMGDNGLPDHISAIKQLATHHPQMDLDRVGIFGHSGGGFSSTDAIFRYPDFFKVAVSGAGNHDNRGYHFAWGEKYQGLLVKREDDTDSYDSQANQNIANNLQGKLLLHYGTLDDNVHPNMTHRVIEELIEHNKDFDMFVLPNRNHSYANEPYVLRRTWDYFVEHLLEVDPPEEYRLSEPSEEYKLMRSRR</sequence>
<dbReference type="InterPro" id="IPR001375">
    <property type="entry name" value="Peptidase_S9_cat"/>
</dbReference>
<gene>
    <name evidence="4" type="ORF">METZ01_LOCUS86269</name>
</gene>
<dbReference type="InterPro" id="IPR029058">
    <property type="entry name" value="AB_hydrolase_fold"/>
</dbReference>
<evidence type="ECO:0000259" key="3">
    <source>
        <dbReference type="Pfam" id="PF00930"/>
    </source>
</evidence>
<keyword evidence="1" id="KW-0812">Transmembrane</keyword>
<dbReference type="PANTHER" id="PTHR11731:SF118">
    <property type="entry name" value="BLR1971 PROTEIN"/>
    <property type="match status" value="1"/>
</dbReference>
<dbReference type="Pfam" id="PF00326">
    <property type="entry name" value="Peptidase_S9"/>
    <property type="match status" value="1"/>
</dbReference>
<name>A0A381UZ92_9ZZZZ</name>
<evidence type="ECO:0000259" key="2">
    <source>
        <dbReference type="Pfam" id="PF00326"/>
    </source>
</evidence>
<organism evidence="4">
    <name type="scientific">marine metagenome</name>
    <dbReference type="NCBI Taxonomy" id="408172"/>
    <lineage>
        <taxon>unclassified sequences</taxon>
        <taxon>metagenomes</taxon>
        <taxon>ecological metagenomes</taxon>
    </lineage>
</organism>
<evidence type="ECO:0000313" key="4">
    <source>
        <dbReference type="EMBL" id="SVA33415.1"/>
    </source>
</evidence>
<evidence type="ECO:0000256" key="1">
    <source>
        <dbReference type="SAM" id="Phobius"/>
    </source>
</evidence>
<dbReference type="PANTHER" id="PTHR11731">
    <property type="entry name" value="PROTEASE FAMILY S9B,C DIPEPTIDYL-PEPTIDASE IV-RELATED"/>
    <property type="match status" value="1"/>
</dbReference>
<reference evidence="4" key="1">
    <citation type="submission" date="2018-05" db="EMBL/GenBank/DDBJ databases">
        <authorList>
            <person name="Lanie J.A."/>
            <person name="Ng W.-L."/>
            <person name="Kazmierczak K.M."/>
            <person name="Andrzejewski T.M."/>
            <person name="Davidsen T.M."/>
            <person name="Wayne K.J."/>
            <person name="Tettelin H."/>
            <person name="Glass J.I."/>
            <person name="Rusch D."/>
            <person name="Podicherti R."/>
            <person name="Tsui H.-C.T."/>
            <person name="Winkler M.E."/>
        </authorList>
    </citation>
    <scope>NUCLEOTIDE SEQUENCE</scope>
</reference>
<keyword evidence="1" id="KW-1133">Transmembrane helix</keyword>
<dbReference type="Gene3D" id="2.140.10.30">
    <property type="entry name" value="Dipeptidylpeptidase IV, N-terminal domain"/>
    <property type="match status" value="1"/>
</dbReference>
<dbReference type="AlphaFoldDB" id="A0A381UZ92"/>
<dbReference type="InterPro" id="IPR002469">
    <property type="entry name" value="Peptidase_S9B_N"/>
</dbReference>
<dbReference type="SUPFAM" id="SSF53474">
    <property type="entry name" value="alpha/beta-Hydrolases"/>
    <property type="match status" value="1"/>
</dbReference>
<dbReference type="Gene3D" id="3.40.50.1820">
    <property type="entry name" value="alpha/beta hydrolase"/>
    <property type="match status" value="1"/>
</dbReference>
<dbReference type="InterPro" id="IPR050278">
    <property type="entry name" value="Serine_Prot_S9B/DPPIV"/>
</dbReference>
<protein>
    <recommendedName>
        <fullName evidence="5">Peptidase S9 prolyl oligopeptidase catalytic domain-containing protein</fullName>
    </recommendedName>
</protein>
<evidence type="ECO:0008006" key="5">
    <source>
        <dbReference type="Google" id="ProtNLM"/>
    </source>
</evidence>
<dbReference type="EMBL" id="UINC01007454">
    <property type="protein sequence ID" value="SVA33415.1"/>
    <property type="molecule type" value="Genomic_DNA"/>
</dbReference>
<proteinExistence type="predicted"/>
<dbReference type="GO" id="GO:0006508">
    <property type="term" value="P:proteolysis"/>
    <property type="evidence" value="ECO:0007669"/>
    <property type="project" value="InterPro"/>
</dbReference>
<feature type="domain" description="Peptidase S9 prolyl oligopeptidase catalytic" evidence="2">
    <location>
        <begin position="570"/>
        <end position="767"/>
    </location>
</feature>
<dbReference type="SUPFAM" id="SSF82171">
    <property type="entry name" value="DPP6 N-terminal domain-like"/>
    <property type="match status" value="1"/>
</dbReference>